<feature type="domain" description="Mechanosensitive ion channel MscS C-terminal" evidence="9">
    <location>
        <begin position="181"/>
        <end position="262"/>
    </location>
</feature>
<comment type="similarity">
    <text evidence="2">Belongs to the MscS (TC 1.A.23) family.</text>
</comment>
<feature type="domain" description="Mechanosensitive ion channel MscS" evidence="8">
    <location>
        <begin position="105"/>
        <end position="171"/>
    </location>
</feature>
<dbReference type="InterPro" id="IPR011014">
    <property type="entry name" value="MscS_channel_TM-2"/>
</dbReference>
<organism evidence="11 12">
    <name type="scientific">Lutibacter holmesii</name>
    <dbReference type="NCBI Taxonomy" id="1137985"/>
    <lineage>
        <taxon>Bacteria</taxon>
        <taxon>Pseudomonadati</taxon>
        <taxon>Bacteroidota</taxon>
        <taxon>Flavobacteriia</taxon>
        <taxon>Flavobacteriales</taxon>
        <taxon>Flavobacteriaceae</taxon>
        <taxon>Lutibacter</taxon>
    </lineage>
</organism>
<evidence type="ECO:0000256" key="6">
    <source>
        <dbReference type="ARBA" id="ARBA00023136"/>
    </source>
</evidence>
<evidence type="ECO:0000256" key="1">
    <source>
        <dbReference type="ARBA" id="ARBA00004651"/>
    </source>
</evidence>
<dbReference type="RefSeq" id="WP_386809908.1">
    <property type="nucleotide sequence ID" value="NZ_JBHTMV010000006.1"/>
</dbReference>
<dbReference type="EMBL" id="JBHTMV010000006">
    <property type="protein sequence ID" value="MFD1294633.1"/>
    <property type="molecule type" value="Genomic_DNA"/>
</dbReference>
<dbReference type="Gene3D" id="3.30.70.100">
    <property type="match status" value="1"/>
</dbReference>
<dbReference type="Gene3D" id="1.10.287.1260">
    <property type="match status" value="1"/>
</dbReference>
<dbReference type="InterPro" id="IPR006685">
    <property type="entry name" value="MscS_channel_2nd"/>
</dbReference>
<dbReference type="Pfam" id="PF21088">
    <property type="entry name" value="MS_channel_1st"/>
    <property type="match status" value="1"/>
</dbReference>
<dbReference type="SUPFAM" id="SSF82689">
    <property type="entry name" value="Mechanosensitive channel protein MscS (YggB), C-terminal domain"/>
    <property type="match status" value="1"/>
</dbReference>
<evidence type="ECO:0000256" key="3">
    <source>
        <dbReference type="ARBA" id="ARBA00022475"/>
    </source>
</evidence>
<protein>
    <submittedName>
        <fullName evidence="11">Mechanosensitive ion channel family protein</fullName>
    </submittedName>
</protein>
<keyword evidence="12" id="KW-1185">Reference proteome</keyword>
<feature type="domain" description="Mechanosensitive ion channel transmembrane helices 2/3" evidence="10">
    <location>
        <begin position="64"/>
        <end position="104"/>
    </location>
</feature>
<dbReference type="Gene3D" id="2.30.30.60">
    <property type="match status" value="1"/>
</dbReference>
<dbReference type="PANTHER" id="PTHR30347">
    <property type="entry name" value="POTASSIUM CHANNEL RELATED"/>
    <property type="match status" value="1"/>
</dbReference>
<evidence type="ECO:0000259" key="9">
    <source>
        <dbReference type="Pfam" id="PF21082"/>
    </source>
</evidence>
<keyword evidence="5 7" id="KW-1133">Transmembrane helix</keyword>
<dbReference type="SUPFAM" id="SSF50182">
    <property type="entry name" value="Sm-like ribonucleoproteins"/>
    <property type="match status" value="1"/>
</dbReference>
<evidence type="ECO:0000259" key="10">
    <source>
        <dbReference type="Pfam" id="PF21088"/>
    </source>
</evidence>
<sequence length="276" mass="31752">MGKINSILNYTFEFSDQVHISVKAILVVIFAFFITNNLLRLIRKIINKRLEENDKGKFKTVFTFLRYFIYVFVIIITLESSGIEVSVLLAGSAALLVGLGLGLQTLFQDVISGIFILLDKSLHVHDIIEVDGKIGRIFEINLRTTRAVTIDNRVLIIPNHIFLTHSLFNWTQNGIETTEALNVGVAYGSDVEKVKQLLIEVAEQHPRVLKHPKPDVLFMEFADSALQFRLIFNINNSFTQLKIKSDLRFEIDKKFREHKIQIPFPQRDVHVFKRTE</sequence>
<name>A0ABW3WR03_9FLAO</name>
<comment type="caution">
    <text evidence="11">The sequence shown here is derived from an EMBL/GenBank/DDBJ whole genome shotgun (WGS) entry which is preliminary data.</text>
</comment>
<evidence type="ECO:0000313" key="12">
    <source>
        <dbReference type="Proteomes" id="UP001597241"/>
    </source>
</evidence>
<evidence type="ECO:0000256" key="7">
    <source>
        <dbReference type="SAM" id="Phobius"/>
    </source>
</evidence>
<dbReference type="Pfam" id="PF00924">
    <property type="entry name" value="MS_channel_2nd"/>
    <property type="match status" value="1"/>
</dbReference>
<accession>A0ABW3WR03</accession>
<dbReference type="InterPro" id="IPR052702">
    <property type="entry name" value="MscS-like_channel"/>
</dbReference>
<dbReference type="InterPro" id="IPR010920">
    <property type="entry name" value="LSM_dom_sf"/>
</dbReference>
<reference evidence="12" key="1">
    <citation type="journal article" date="2019" name="Int. J. Syst. Evol. Microbiol.">
        <title>The Global Catalogue of Microorganisms (GCM) 10K type strain sequencing project: providing services to taxonomists for standard genome sequencing and annotation.</title>
        <authorList>
            <consortium name="The Broad Institute Genomics Platform"/>
            <consortium name="The Broad Institute Genome Sequencing Center for Infectious Disease"/>
            <person name="Wu L."/>
            <person name="Ma J."/>
        </authorList>
    </citation>
    <scope>NUCLEOTIDE SEQUENCE [LARGE SCALE GENOMIC DNA]</scope>
    <source>
        <strain evidence="12">CCUG 62221</strain>
    </source>
</reference>
<evidence type="ECO:0000256" key="2">
    <source>
        <dbReference type="ARBA" id="ARBA00008017"/>
    </source>
</evidence>
<evidence type="ECO:0000259" key="8">
    <source>
        <dbReference type="Pfam" id="PF00924"/>
    </source>
</evidence>
<keyword evidence="4 7" id="KW-0812">Transmembrane</keyword>
<dbReference type="InterPro" id="IPR049278">
    <property type="entry name" value="MS_channel_C"/>
</dbReference>
<dbReference type="InterPro" id="IPR011066">
    <property type="entry name" value="MscS_channel_C_sf"/>
</dbReference>
<evidence type="ECO:0000256" key="4">
    <source>
        <dbReference type="ARBA" id="ARBA00022692"/>
    </source>
</evidence>
<feature type="transmembrane region" description="Helical" evidence="7">
    <location>
        <begin position="85"/>
        <end position="107"/>
    </location>
</feature>
<dbReference type="InterPro" id="IPR023408">
    <property type="entry name" value="MscS_beta-dom_sf"/>
</dbReference>
<dbReference type="InterPro" id="IPR049142">
    <property type="entry name" value="MS_channel_1st"/>
</dbReference>
<proteinExistence type="inferred from homology"/>
<feature type="transmembrane region" description="Helical" evidence="7">
    <location>
        <begin position="20"/>
        <end position="39"/>
    </location>
</feature>
<keyword evidence="6 7" id="KW-0472">Membrane</keyword>
<feature type="transmembrane region" description="Helical" evidence="7">
    <location>
        <begin position="60"/>
        <end position="79"/>
    </location>
</feature>
<dbReference type="SUPFAM" id="SSF82861">
    <property type="entry name" value="Mechanosensitive channel protein MscS (YggB), transmembrane region"/>
    <property type="match status" value="1"/>
</dbReference>
<keyword evidence="3" id="KW-1003">Cell membrane</keyword>
<dbReference type="Proteomes" id="UP001597241">
    <property type="component" value="Unassembled WGS sequence"/>
</dbReference>
<comment type="subcellular location">
    <subcellularLocation>
        <location evidence="1">Cell membrane</location>
        <topology evidence="1">Multi-pass membrane protein</topology>
    </subcellularLocation>
</comment>
<dbReference type="PANTHER" id="PTHR30347:SF1">
    <property type="entry name" value="MECHANOSENSITIVE CHANNEL MSCK"/>
    <property type="match status" value="1"/>
</dbReference>
<evidence type="ECO:0000256" key="5">
    <source>
        <dbReference type="ARBA" id="ARBA00022989"/>
    </source>
</evidence>
<evidence type="ECO:0000313" key="11">
    <source>
        <dbReference type="EMBL" id="MFD1294633.1"/>
    </source>
</evidence>
<dbReference type="Pfam" id="PF21082">
    <property type="entry name" value="MS_channel_3rd"/>
    <property type="match status" value="1"/>
</dbReference>
<gene>
    <name evidence="11" type="ORF">ACFQ5N_12380</name>
</gene>